<proteinExistence type="predicted"/>
<dbReference type="PANTHER" id="PTHR36437:SF2">
    <property type="entry name" value="GLYOXALASE_BLEOMYCIN RESISTANCE PROTEIN_DIOXYGENASE"/>
    <property type="match status" value="1"/>
</dbReference>
<dbReference type="InterPro" id="IPR004360">
    <property type="entry name" value="Glyas_Fos-R_dOase_dom"/>
</dbReference>
<reference evidence="2" key="1">
    <citation type="submission" date="2020-05" db="EMBL/GenBank/DDBJ databases">
        <authorList>
            <person name="Chiriac C."/>
            <person name="Salcher M."/>
            <person name="Ghai R."/>
            <person name="Kavagutti S V."/>
        </authorList>
    </citation>
    <scope>NUCLEOTIDE SEQUENCE</scope>
</reference>
<gene>
    <name evidence="2" type="ORF">UFOPK2786_00301</name>
</gene>
<feature type="domain" description="VOC" evidence="1">
    <location>
        <begin position="4"/>
        <end position="127"/>
    </location>
</feature>
<dbReference type="Gene3D" id="3.10.180.10">
    <property type="entry name" value="2,3-Dihydroxybiphenyl 1,2-Dioxygenase, domain 1"/>
    <property type="match status" value="1"/>
</dbReference>
<evidence type="ECO:0000259" key="1">
    <source>
        <dbReference type="PROSITE" id="PS51819"/>
    </source>
</evidence>
<dbReference type="EMBL" id="CAEZYW010000029">
    <property type="protein sequence ID" value="CAB4732923.1"/>
    <property type="molecule type" value="Genomic_DNA"/>
</dbReference>
<organism evidence="2">
    <name type="scientific">freshwater metagenome</name>
    <dbReference type="NCBI Taxonomy" id="449393"/>
    <lineage>
        <taxon>unclassified sequences</taxon>
        <taxon>metagenomes</taxon>
        <taxon>ecological metagenomes</taxon>
    </lineage>
</organism>
<evidence type="ECO:0000313" key="2">
    <source>
        <dbReference type="EMBL" id="CAB4732923.1"/>
    </source>
</evidence>
<dbReference type="InterPro" id="IPR037523">
    <property type="entry name" value="VOC_core"/>
</dbReference>
<dbReference type="Pfam" id="PF00903">
    <property type="entry name" value="Glyoxalase"/>
    <property type="match status" value="1"/>
</dbReference>
<sequence>MTSRIHSVVVVVSDQEAALAFYTGVLGWVKREDNQMTPDYRFLVVAPPGHTTGICLGPEHIHGRAAPGIDSPRDSDLYLITDDLRADYERWSAAGVRFDGEPEPMPWGALGARFVDPFGNRFFITDGG</sequence>
<dbReference type="SUPFAM" id="SSF54593">
    <property type="entry name" value="Glyoxalase/Bleomycin resistance protein/Dihydroxybiphenyl dioxygenase"/>
    <property type="match status" value="1"/>
</dbReference>
<dbReference type="InterPro" id="IPR029068">
    <property type="entry name" value="Glyas_Bleomycin-R_OHBP_Dase"/>
</dbReference>
<protein>
    <submittedName>
        <fullName evidence="2">Unannotated protein</fullName>
    </submittedName>
</protein>
<dbReference type="AlphaFoldDB" id="A0A6J6SDW0"/>
<accession>A0A6J6SDW0</accession>
<name>A0A6J6SDW0_9ZZZZ</name>
<dbReference type="PROSITE" id="PS51819">
    <property type="entry name" value="VOC"/>
    <property type="match status" value="1"/>
</dbReference>
<dbReference type="PANTHER" id="PTHR36437">
    <property type="entry name" value="GLYOXALASE/BLEOMYCIN RESISTANCE PROTEIN/DIOXYGENASE"/>
    <property type="match status" value="1"/>
</dbReference>